<reference evidence="1 2" key="1">
    <citation type="journal article" date="2019" name="Sci. Rep.">
        <title>Orb-weaving spider Araneus ventricosus genome elucidates the spidroin gene catalogue.</title>
        <authorList>
            <person name="Kono N."/>
            <person name="Nakamura H."/>
            <person name="Ohtoshi R."/>
            <person name="Moran D.A.P."/>
            <person name="Shinohara A."/>
            <person name="Yoshida Y."/>
            <person name="Fujiwara M."/>
            <person name="Mori M."/>
            <person name="Tomita M."/>
            <person name="Arakawa K."/>
        </authorList>
    </citation>
    <scope>NUCLEOTIDE SEQUENCE [LARGE SCALE GENOMIC DNA]</scope>
</reference>
<keyword evidence="2" id="KW-1185">Reference proteome</keyword>
<dbReference type="AlphaFoldDB" id="A0A4Y2L7B7"/>
<name>A0A4Y2L7B7_ARAVE</name>
<comment type="caution">
    <text evidence="1">The sequence shown here is derived from an EMBL/GenBank/DDBJ whole genome shotgun (WGS) entry which is preliminary data.</text>
</comment>
<gene>
    <name evidence="1" type="ORF">AVEN_62649_1</name>
</gene>
<protein>
    <submittedName>
        <fullName evidence="1">Uncharacterized protein</fullName>
    </submittedName>
</protein>
<organism evidence="1 2">
    <name type="scientific">Araneus ventricosus</name>
    <name type="common">Orbweaver spider</name>
    <name type="synonym">Epeira ventricosa</name>
    <dbReference type="NCBI Taxonomy" id="182803"/>
    <lineage>
        <taxon>Eukaryota</taxon>
        <taxon>Metazoa</taxon>
        <taxon>Ecdysozoa</taxon>
        <taxon>Arthropoda</taxon>
        <taxon>Chelicerata</taxon>
        <taxon>Arachnida</taxon>
        <taxon>Araneae</taxon>
        <taxon>Araneomorphae</taxon>
        <taxon>Entelegynae</taxon>
        <taxon>Araneoidea</taxon>
        <taxon>Araneidae</taxon>
        <taxon>Araneus</taxon>
    </lineage>
</organism>
<dbReference type="Proteomes" id="UP000499080">
    <property type="component" value="Unassembled WGS sequence"/>
</dbReference>
<dbReference type="EMBL" id="BGPR01005363">
    <property type="protein sequence ID" value="GBN09486.1"/>
    <property type="molecule type" value="Genomic_DNA"/>
</dbReference>
<proteinExistence type="predicted"/>
<evidence type="ECO:0000313" key="1">
    <source>
        <dbReference type="EMBL" id="GBN09486.1"/>
    </source>
</evidence>
<sequence length="96" mass="10734">MSSVVVDDDDPRRSAEPYQVHELVHPKEIQSQQRIGKKILFGKPQTCKNRIGCGLFCSTFWADLKTLIRIIRESEISDMPTNEASKSCLVASAAVN</sequence>
<accession>A0A4Y2L7B7</accession>
<evidence type="ECO:0000313" key="2">
    <source>
        <dbReference type="Proteomes" id="UP000499080"/>
    </source>
</evidence>